<dbReference type="STRING" id="443156.SAMN04489867_0765"/>
<dbReference type="GO" id="GO:0032259">
    <property type="term" value="P:methylation"/>
    <property type="evidence" value="ECO:0007669"/>
    <property type="project" value="UniProtKB-KW"/>
</dbReference>
<dbReference type="CDD" id="cd02440">
    <property type="entry name" value="AdoMet_MTases"/>
    <property type="match status" value="1"/>
</dbReference>
<dbReference type="Gene3D" id="3.40.50.150">
    <property type="entry name" value="Vaccinia Virus protein VP39"/>
    <property type="match status" value="1"/>
</dbReference>
<keyword evidence="2" id="KW-1185">Reference proteome</keyword>
<dbReference type="SUPFAM" id="SSF53335">
    <property type="entry name" value="S-adenosyl-L-methionine-dependent methyltransferases"/>
    <property type="match status" value="1"/>
</dbReference>
<keyword evidence="1" id="KW-0489">Methyltransferase</keyword>
<dbReference type="GO" id="GO:0008168">
    <property type="term" value="F:methyltransferase activity"/>
    <property type="evidence" value="ECO:0007669"/>
    <property type="project" value="UniProtKB-KW"/>
</dbReference>
<dbReference type="Pfam" id="PF13489">
    <property type="entry name" value="Methyltransf_23"/>
    <property type="match status" value="1"/>
</dbReference>
<dbReference type="RefSeq" id="WP_091789216.1">
    <property type="nucleotide sequence ID" value="NZ_LT629711.1"/>
</dbReference>
<organism evidence="1 2">
    <name type="scientific">Pedococcus dokdonensis</name>
    <dbReference type="NCBI Taxonomy" id="443156"/>
    <lineage>
        <taxon>Bacteria</taxon>
        <taxon>Bacillati</taxon>
        <taxon>Actinomycetota</taxon>
        <taxon>Actinomycetes</taxon>
        <taxon>Micrococcales</taxon>
        <taxon>Intrasporangiaceae</taxon>
        <taxon>Pedococcus</taxon>
    </lineage>
</organism>
<dbReference type="PANTHER" id="PTHR43861">
    <property type="entry name" value="TRANS-ACONITATE 2-METHYLTRANSFERASE-RELATED"/>
    <property type="match status" value="1"/>
</dbReference>
<dbReference type="OrthoDB" id="3366024at2"/>
<reference evidence="2" key="1">
    <citation type="submission" date="2016-10" db="EMBL/GenBank/DDBJ databases">
        <authorList>
            <person name="Varghese N."/>
            <person name="Submissions S."/>
        </authorList>
    </citation>
    <scope>NUCLEOTIDE SEQUENCE [LARGE SCALE GENOMIC DNA]</scope>
    <source>
        <strain evidence="2">DSM 22329</strain>
    </source>
</reference>
<gene>
    <name evidence="1" type="ORF">SAMN04489867_0765</name>
</gene>
<evidence type="ECO:0000313" key="2">
    <source>
        <dbReference type="Proteomes" id="UP000199077"/>
    </source>
</evidence>
<protein>
    <submittedName>
        <fullName evidence="1">Methyltransferase domain-containing protein</fullName>
    </submittedName>
</protein>
<evidence type="ECO:0000313" key="1">
    <source>
        <dbReference type="EMBL" id="SDO85634.1"/>
    </source>
</evidence>
<dbReference type="Proteomes" id="UP000199077">
    <property type="component" value="Chromosome I"/>
</dbReference>
<proteinExistence type="predicted"/>
<name>A0A1H0MYY7_9MICO</name>
<sequence>MAEEQWRHRRGGVETALRTSAVWASVRGLIERREAELGRPLRVLDLGGGTGGLAVPLAELGHQVTVVDPSPDALASLSRRSSERGVADRVTALQGDADSLAGFVGDEQLDLVCCHGTLEVVDDPAATLAALAGVLAPGGYLSLVAAGRLAVVLARALAGQFAQAHTALTSADGRWGSADPLPRRFDATELRTLVEQSGLTVEDVHGVRVFSDLVPSALIDSDADRVALLELEQAATAHPDFGFLGQLGAAVHVLARR</sequence>
<dbReference type="InterPro" id="IPR029063">
    <property type="entry name" value="SAM-dependent_MTases_sf"/>
</dbReference>
<keyword evidence="1" id="KW-0808">Transferase</keyword>
<accession>A0A1H0MYY7</accession>
<dbReference type="EMBL" id="LT629711">
    <property type="protein sequence ID" value="SDO85634.1"/>
    <property type="molecule type" value="Genomic_DNA"/>
</dbReference>
<dbReference type="AlphaFoldDB" id="A0A1H0MYY7"/>